<dbReference type="Proteomes" id="UP000053237">
    <property type="component" value="Unassembled WGS sequence"/>
</dbReference>
<dbReference type="InterPro" id="IPR027417">
    <property type="entry name" value="P-loop_NTPase"/>
</dbReference>
<comment type="caution">
    <text evidence="2">The sequence shown here is derived from an EMBL/GenBank/DDBJ whole genome shotgun (WGS) entry which is preliminary data.</text>
</comment>
<evidence type="ECO:0000313" key="3">
    <source>
        <dbReference type="Proteomes" id="UP000053237"/>
    </source>
</evidence>
<sequence length="274" mass="31565">MAPRAKQSICSGKKVIFLGSNDVGKTSLLISMITEQHVNELSHPHALHGVDFISKMSDSESIQKAPTKIQLWDTAEQDRYSCGLARSYTRNASGAFLVYDVANVDSMRDVLEWAQKLADLYEGKEFSLVLIANKIDAPIHRQVYSRKEGVMIAHMLNAKFHECSARSNWNVQQAFQTLADELEAPTRWSGPRQENLLHIWNDKKTYIRIHRPLATISPPDQRCDLRINKYSQKRSPHTFDIQPHYLYRFPWSFIYKKVDLAFKIVSAFRPVCNR</sequence>
<dbReference type="CDD" id="cd00154">
    <property type="entry name" value="Rab"/>
    <property type="match status" value="1"/>
</dbReference>
<dbReference type="AlphaFoldDB" id="A0A024GBC9"/>
<dbReference type="STRING" id="65357.A0A024GBC9"/>
<dbReference type="PROSITE" id="PS51421">
    <property type="entry name" value="RAS"/>
    <property type="match status" value="1"/>
</dbReference>
<dbReference type="SMART" id="SM00175">
    <property type="entry name" value="RAB"/>
    <property type="match status" value="1"/>
</dbReference>
<dbReference type="InterPro" id="IPR005225">
    <property type="entry name" value="Small_GTP-bd"/>
</dbReference>
<dbReference type="PROSITE" id="PS51419">
    <property type="entry name" value="RAB"/>
    <property type="match status" value="1"/>
</dbReference>
<dbReference type="InParanoid" id="A0A024GBC9"/>
<dbReference type="SMART" id="SM00174">
    <property type="entry name" value="RHO"/>
    <property type="match status" value="1"/>
</dbReference>
<dbReference type="Pfam" id="PF00071">
    <property type="entry name" value="Ras"/>
    <property type="match status" value="1"/>
</dbReference>
<accession>A0A024GBC9</accession>
<evidence type="ECO:0000313" key="2">
    <source>
        <dbReference type="EMBL" id="CCI44171.1"/>
    </source>
</evidence>
<dbReference type="Gene3D" id="3.40.50.300">
    <property type="entry name" value="P-loop containing nucleotide triphosphate hydrolases"/>
    <property type="match status" value="1"/>
</dbReference>
<dbReference type="SMART" id="SM00173">
    <property type="entry name" value="RAS"/>
    <property type="match status" value="1"/>
</dbReference>
<dbReference type="PRINTS" id="PR00449">
    <property type="entry name" value="RASTRNSFRMNG"/>
</dbReference>
<protein>
    <submittedName>
        <fullName evidence="2">Uncharacterized protein</fullName>
    </submittedName>
</protein>
<keyword evidence="1" id="KW-0547">Nucleotide-binding</keyword>
<dbReference type="SUPFAM" id="SSF52540">
    <property type="entry name" value="P-loop containing nucleoside triphosphate hydrolases"/>
    <property type="match status" value="1"/>
</dbReference>
<evidence type="ECO:0000256" key="1">
    <source>
        <dbReference type="ARBA" id="ARBA00022741"/>
    </source>
</evidence>
<dbReference type="PANTHER" id="PTHR47978">
    <property type="match status" value="1"/>
</dbReference>
<organism evidence="2 3">
    <name type="scientific">Albugo candida</name>
    <dbReference type="NCBI Taxonomy" id="65357"/>
    <lineage>
        <taxon>Eukaryota</taxon>
        <taxon>Sar</taxon>
        <taxon>Stramenopiles</taxon>
        <taxon>Oomycota</taxon>
        <taxon>Peronosporomycetes</taxon>
        <taxon>Albuginales</taxon>
        <taxon>Albuginaceae</taxon>
        <taxon>Albugo</taxon>
    </lineage>
</organism>
<dbReference type="InterPro" id="IPR001806">
    <property type="entry name" value="Small_GTPase"/>
</dbReference>
<name>A0A024GBC9_9STRA</name>
<dbReference type="FunFam" id="3.40.50.300:FF:001447">
    <property type="entry name" value="Ras-related protein Rab-1B"/>
    <property type="match status" value="1"/>
</dbReference>
<keyword evidence="3" id="KW-1185">Reference proteome</keyword>
<proteinExistence type="predicted"/>
<reference evidence="2 3" key="1">
    <citation type="submission" date="2012-05" db="EMBL/GenBank/DDBJ databases">
        <title>Recombination and specialization in a pathogen metapopulation.</title>
        <authorList>
            <person name="Gardiner A."/>
            <person name="Kemen E."/>
            <person name="Schultz-Larsen T."/>
            <person name="MacLean D."/>
            <person name="Van Oosterhout C."/>
            <person name="Jones J.D.G."/>
        </authorList>
    </citation>
    <scope>NUCLEOTIDE SEQUENCE [LARGE SCALE GENOMIC DNA]</scope>
    <source>
        <strain evidence="2 3">Ac Nc2</strain>
    </source>
</reference>
<dbReference type="GO" id="GO:0003924">
    <property type="term" value="F:GTPase activity"/>
    <property type="evidence" value="ECO:0007669"/>
    <property type="project" value="InterPro"/>
</dbReference>
<dbReference type="GO" id="GO:0005525">
    <property type="term" value="F:GTP binding"/>
    <property type="evidence" value="ECO:0007669"/>
    <property type="project" value="InterPro"/>
</dbReference>
<dbReference type="NCBIfam" id="TIGR00231">
    <property type="entry name" value="small_GTP"/>
    <property type="match status" value="1"/>
</dbReference>
<dbReference type="OrthoDB" id="167983at2759"/>
<dbReference type="EMBL" id="CAIX01000063">
    <property type="protein sequence ID" value="CCI44171.1"/>
    <property type="molecule type" value="Genomic_DNA"/>
</dbReference>
<gene>
    <name evidence="2" type="ORF">BN9_049550</name>
</gene>